<dbReference type="STRING" id="574375.AZF08_27605"/>
<protein>
    <submittedName>
        <fullName evidence="3">DNA-binding protein</fullName>
    </submittedName>
</protein>
<dbReference type="InterPro" id="IPR025052">
    <property type="entry name" value="DUF3967"/>
</dbReference>
<dbReference type="GO" id="GO:0003677">
    <property type="term" value="F:DNA binding"/>
    <property type="evidence" value="ECO:0007669"/>
    <property type="project" value="UniProtKB-KW"/>
</dbReference>
<feature type="coiled-coil region" evidence="1">
    <location>
        <begin position="116"/>
        <end position="143"/>
    </location>
</feature>
<sequence length="186" mass="22309">MQQKDWLSAEEVAKEIKVSAMTIKRNCQTYGSFLKFQQGEKNKYLIYQECIPVFQFIAKMRNKRNLQTKQIIELLSKEGFPKYIDIEPIQTTKQQPGQIQVGQGVVAVQELDRIVAERVSEQLKKHEENLKEWLTEQQKQQQEFQKSILQKINERDQNLMTMIRETQETKKWIAATQQKKWWQFWK</sequence>
<evidence type="ECO:0000313" key="4">
    <source>
        <dbReference type="Proteomes" id="UP000027778"/>
    </source>
</evidence>
<accession>A0A073K4W5</accession>
<evidence type="ECO:0000256" key="1">
    <source>
        <dbReference type="SAM" id="Coils"/>
    </source>
</evidence>
<keyword evidence="1" id="KW-0175">Coiled coil</keyword>
<reference evidence="3 4" key="1">
    <citation type="submission" date="2014-06" db="EMBL/GenBank/DDBJ databases">
        <title>Draft genome sequence of Bacillus gaemokensis JCM 15801 (MCCC 1A00707).</title>
        <authorList>
            <person name="Lai Q."/>
            <person name="Liu Y."/>
            <person name="Shao Z."/>
        </authorList>
    </citation>
    <scope>NUCLEOTIDE SEQUENCE [LARGE SCALE GENOMIC DNA]</scope>
    <source>
        <strain evidence="3 4">JCM 15801</strain>
    </source>
</reference>
<evidence type="ECO:0000259" key="2">
    <source>
        <dbReference type="Pfam" id="PF13152"/>
    </source>
</evidence>
<organism evidence="3 4">
    <name type="scientific">Bacillus gaemokensis</name>
    <dbReference type="NCBI Taxonomy" id="574375"/>
    <lineage>
        <taxon>Bacteria</taxon>
        <taxon>Bacillati</taxon>
        <taxon>Bacillota</taxon>
        <taxon>Bacilli</taxon>
        <taxon>Bacillales</taxon>
        <taxon>Bacillaceae</taxon>
        <taxon>Bacillus</taxon>
        <taxon>Bacillus cereus group</taxon>
    </lineage>
</organism>
<dbReference type="Proteomes" id="UP000027778">
    <property type="component" value="Unassembled WGS sequence"/>
</dbReference>
<dbReference type="AlphaFoldDB" id="A0A073K4W5"/>
<name>A0A073K4W5_9BACI</name>
<feature type="domain" description="DUF3967" evidence="2">
    <location>
        <begin position="151"/>
        <end position="185"/>
    </location>
</feature>
<dbReference type="OrthoDB" id="2864608at2"/>
<proteinExistence type="predicted"/>
<evidence type="ECO:0000313" key="3">
    <source>
        <dbReference type="EMBL" id="KEK21586.1"/>
    </source>
</evidence>
<comment type="caution">
    <text evidence="3">The sequence shown here is derived from an EMBL/GenBank/DDBJ whole genome shotgun (WGS) entry which is preliminary data.</text>
</comment>
<dbReference type="Gene3D" id="1.10.1660.10">
    <property type="match status" value="1"/>
</dbReference>
<dbReference type="Pfam" id="PF13152">
    <property type="entry name" value="DUF3967"/>
    <property type="match status" value="1"/>
</dbReference>
<keyword evidence="4" id="KW-1185">Reference proteome</keyword>
<keyword evidence="3" id="KW-0238">DNA-binding</keyword>
<dbReference type="RefSeq" id="WP_033679100.1">
    <property type="nucleotide sequence ID" value="NZ_JOTM01000082.1"/>
</dbReference>
<dbReference type="EMBL" id="JOTM01000082">
    <property type="protein sequence ID" value="KEK21586.1"/>
    <property type="molecule type" value="Genomic_DNA"/>
</dbReference>
<gene>
    <name evidence="3" type="ORF">BAGA_28675</name>
</gene>